<dbReference type="GO" id="GO:0006310">
    <property type="term" value="P:DNA recombination"/>
    <property type="evidence" value="ECO:0007669"/>
    <property type="project" value="UniProtKB-KW"/>
</dbReference>
<dbReference type="InterPro" id="IPR013762">
    <property type="entry name" value="Integrase-like_cat_sf"/>
</dbReference>
<dbReference type="Proteomes" id="UP000198211">
    <property type="component" value="Unassembled WGS sequence"/>
</dbReference>
<evidence type="ECO:0000256" key="2">
    <source>
        <dbReference type="ARBA" id="ARBA00023172"/>
    </source>
</evidence>
<accession>A0A225WMC7</accession>
<name>A0A225WMC7_9STRA</name>
<keyword evidence="1" id="KW-0238">DNA-binding</keyword>
<dbReference type="InterPro" id="IPR011010">
    <property type="entry name" value="DNA_brk_join_enz"/>
</dbReference>
<dbReference type="InterPro" id="IPR010998">
    <property type="entry name" value="Integrase_recombinase_N"/>
</dbReference>
<comment type="caution">
    <text evidence="3">The sequence shown here is derived from an EMBL/GenBank/DDBJ whole genome shotgun (WGS) entry which is preliminary data.</text>
</comment>
<dbReference type="OrthoDB" id="167512at2759"/>
<evidence type="ECO:0008006" key="5">
    <source>
        <dbReference type="Google" id="ProtNLM"/>
    </source>
</evidence>
<evidence type="ECO:0000313" key="3">
    <source>
        <dbReference type="EMBL" id="OWZ18816.1"/>
    </source>
</evidence>
<dbReference type="GO" id="GO:0003677">
    <property type="term" value="F:DNA binding"/>
    <property type="evidence" value="ECO:0007669"/>
    <property type="project" value="UniProtKB-KW"/>
</dbReference>
<dbReference type="SUPFAM" id="SSF47823">
    <property type="entry name" value="lambda integrase-like, N-terminal domain"/>
    <property type="match status" value="1"/>
</dbReference>
<evidence type="ECO:0000256" key="1">
    <source>
        <dbReference type="ARBA" id="ARBA00023125"/>
    </source>
</evidence>
<evidence type="ECO:0000313" key="4">
    <source>
        <dbReference type="Proteomes" id="UP000198211"/>
    </source>
</evidence>
<sequence length="247" mass="27077">MALRKWFSWCGSRGIQPTLSSTSQAHAIQHISDFVLMGFREGYGSDHRVRSSTISATLSGIRHFFLAAGVAFPCGNPQIRMLLKGSGRLDKPTQRKAPITSFGKGKFTWFALKAEDVAILDRHGAPTLEARAVESVHIRLKESKPNQRGESIMRVLNRSGYRFVFGALCAMNARSTLPQNIPVSVFLNQRGVPECVSSARVSTTIQRVVARSGGISKEYSAHSLRAGGATQMYRAGVDTLTILFHGR</sequence>
<dbReference type="GO" id="GO:0015074">
    <property type="term" value="P:DNA integration"/>
    <property type="evidence" value="ECO:0007669"/>
    <property type="project" value="InterPro"/>
</dbReference>
<proteinExistence type="predicted"/>
<keyword evidence="4" id="KW-1185">Reference proteome</keyword>
<gene>
    <name evidence="3" type="ORF">PHMEG_0007023</name>
</gene>
<keyword evidence="2" id="KW-0233">DNA recombination</keyword>
<reference evidence="4" key="1">
    <citation type="submission" date="2017-03" db="EMBL/GenBank/DDBJ databases">
        <title>Phytopthora megakarya and P. palmivora, two closely related causual agents of cacao black pod achieved similar genome size and gene model numbers by different mechanisms.</title>
        <authorList>
            <person name="Ali S."/>
            <person name="Shao J."/>
            <person name="Larry D.J."/>
            <person name="Kronmiller B."/>
            <person name="Shen D."/>
            <person name="Strem M.D."/>
            <person name="Melnick R.L."/>
            <person name="Guiltinan M.J."/>
            <person name="Tyler B.M."/>
            <person name="Meinhardt L.W."/>
            <person name="Bailey B.A."/>
        </authorList>
    </citation>
    <scope>NUCLEOTIDE SEQUENCE [LARGE SCALE GENOMIC DNA]</scope>
    <source>
        <strain evidence="4">zdho120</strain>
    </source>
</reference>
<dbReference type="Gene3D" id="1.10.443.10">
    <property type="entry name" value="Intergrase catalytic core"/>
    <property type="match status" value="1"/>
</dbReference>
<organism evidence="3 4">
    <name type="scientific">Phytophthora megakarya</name>
    <dbReference type="NCBI Taxonomy" id="4795"/>
    <lineage>
        <taxon>Eukaryota</taxon>
        <taxon>Sar</taxon>
        <taxon>Stramenopiles</taxon>
        <taxon>Oomycota</taxon>
        <taxon>Peronosporomycetes</taxon>
        <taxon>Peronosporales</taxon>
        <taxon>Peronosporaceae</taxon>
        <taxon>Phytophthora</taxon>
    </lineage>
</organism>
<dbReference type="Gene3D" id="1.10.150.130">
    <property type="match status" value="1"/>
</dbReference>
<dbReference type="EMBL" id="NBNE01000531">
    <property type="protein sequence ID" value="OWZ18816.1"/>
    <property type="molecule type" value="Genomic_DNA"/>
</dbReference>
<dbReference type="AlphaFoldDB" id="A0A225WMC7"/>
<protein>
    <recommendedName>
        <fullName evidence="5">Tyr recombinase domain-containing protein</fullName>
    </recommendedName>
</protein>
<dbReference type="SUPFAM" id="SSF56349">
    <property type="entry name" value="DNA breaking-rejoining enzymes"/>
    <property type="match status" value="1"/>
</dbReference>